<evidence type="ECO:0000313" key="1">
    <source>
        <dbReference type="EMBL" id="MBC9795208.1"/>
    </source>
</evidence>
<proteinExistence type="predicted"/>
<dbReference type="EMBL" id="JACVDC010000007">
    <property type="protein sequence ID" value="MBC9795208.1"/>
    <property type="molecule type" value="Genomic_DNA"/>
</dbReference>
<keyword evidence="2" id="KW-1185">Reference proteome</keyword>
<organism evidence="1 2">
    <name type="scientific">Sinomicrobium weinanense</name>
    <dbReference type="NCBI Taxonomy" id="2842200"/>
    <lineage>
        <taxon>Bacteria</taxon>
        <taxon>Pseudomonadati</taxon>
        <taxon>Bacteroidota</taxon>
        <taxon>Flavobacteriia</taxon>
        <taxon>Flavobacteriales</taxon>
        <taxon>Flavobacteriaceae</taxon>
        <taxon>Sinomicrobium</taxon>
    </lineage>
</organism>
<dbReference type="AlphaFoldDB" id="A0A926JPS3"/>
<accession>A0A926JPS3</accession>
<comment type="caution">
    <text evidence="1">The sequence shown here is derived from an EMBL/GenBank/DDBJ whole genome shotgun (WGS) entry which is preliminary data.</text>
</comment>
<protein>
    <submittedName>
        <fullName evidence="1">Uncharacterized protein</fullName>
    </submittedName>
</protein>
<evidence type="ECO:0000313" key="2">
    <source>
        <dbReference type="Proteomes" id="UP000653730"/>
    </source>
</evidence>
<gene>
    <name evidence="1" type="ORF">IBL28_04465</name>
</gene>
<reference evidence="1 2" key="1">
    <citation type="submission" date="2020-09" db="EMBL/GenBank/DDBJ databases">
        <title>Sinomicrobium weinanense sp. nov., a halophilic bacteria isolated from saline-alkali soil.</title>
        <authorList>
            <person name="Wu P."/>
            <person name="Ren H."/>
            <person name="Mei Y."/>
            <person name="Liang Y."/>
            <person name="Chen Z."/>
        </authorList>
    </citation>
    <scope>NUCLEOTIDE SEQUENCE [LARGE SCALE GENOMIC DNA]</scope>
    <source>
        <strain evidence="1 2">FJxs</strain>
    </source>
</reference>
<name>A0A926JPS3_9FLAO</name>
<dbReference type="Proteomes" id="UP000653730">
    <property type="component" value="Unassembled WGS sequence"/>
</dbReference>
<dbReference type="RefSeq" id="WP_187964360.1">
    <property type="nucleotide sequence ID" value="NZ_JACVDC010000007.1"/>
</dbReference>
<sequence length="304" mass="34549">MKNGIILLVVFLCVISCKKGSKQEQLLSMKGEETTEIKNIKENFTEGKIDIQIYFRGNRLSEVLNRVDPSQGDIQQQLKKYTKELSAEEAENIQKVMSANPVLAMQIMFLPMLNNEIFVRGNRATAKCDGLMYHLENTLNGSNETGTVFIQSQSDKDNQVTFNYDKDFFGESQLQARIDLEMYDRKPTGETEEIAGYQCSKAVYTLKNASPMGIGKLEVWTSEQMPESLNFIHPYYLEEEHGIMKIAVYHDSQSDMPMVYEFKKVSPGPVNDSDMEIMQSQPVYEGKSDMETIGARLMGIMFGN</sequence>